<proteinExistence type="predicted"/>
<keyword evidence="3" id="KW-1185">Reference proteome</keyword>
<dbReference type="Proteomes" id="UP000799536">
    <property type="component" value="Unassembled WGS sequence"/>
</dbReference>
<sequence>MSSSIPSGPRKTRTRVSHEHTLERVRENQRRHRARRRDHIATLEQKLQEAERQLAEARADIEALKRERDGGTSDSELLTNLPSPLMSVYSPTVSVPNSPSPTLGATNGPIHTAAATCQPLCCETEKEEERTMSNVTASSLDCDCPSTALPPSNPSESTTLCSQAYILIAQQNYRGIEGDTIRRWLWEGFRAGQGRGEGCRVENGALFSLLDFISGV</sequence>
<dbReference type="EMBL" id="ML994194">
    <property type="protein sequence ID" value="KAF2197836.1"/>
    <property type="molecule type" value="Genomic_DNA"/>
</dbReference>
<evidence type="ECO:0000256" key="1">
    <source>
        <dbReference type="SAM" id="MobiDB-lite"/>
    </source>
</evidence>
<organism evidence="2 3">
    <name type="scientific">Delitschia confertaspora ATCC 74209</name>
    <dbReference type="NCBI Taxonomy" id="1513339"/>
    <lineage>
        <taxon>Eukaryota</taxon>
        <taxon>Fungi</taxon>
        <taxon>Dikarya</taxon>
        <taxon>Ascomycota</taxon>
        <taxon>Pezizomycotina</taxon>
        <taxon>Dothideomycetes</taxon>
        <taxon>Pleosporomycetidae</taxon>
        <taxon>Pleosporales</taxon>
        <taxon>Delitschiaceae</taxon>
        <taxon>Delitschia</taxon>
    </lineage>
</organism>
<dbReference type="OrthoDB" id="4505928at2759"/>
<reference evidence="2" key="1">
    <citation type="journal article" date="2020" name="Stud. Mycol.">
        <title>101 Dothideomycetes genomes: a test case for predicting lifestyles and emergence of pathogens.</title>
        <authorList>
            <person name="Haridas S."/>
            <person name="Albert R."/>
            <person name="Binder M."/>
            <person name="Bloem J."/>
            <person name="Labutti K."/>
            <person name="Salamov A."/>
            <person name="Andreopoulos B."/>
            <person name="Baker S."/>
            <person name="Barry K."/>
            <person name="Bills G."/>
            <person name="Bluhm B."/>
            <person name="Cannon C."/>
            <person name="Castanera R."/>
            <person name="Culley D."/>
            <person name="Daum C."/>
            <person name="Ezra D."/>
            <person name="Gonzalez J."/>
            <person name="Henrissat B."/>
            <person name="Kuo A."/>
            <person name="Liang C."/>
            <person name="Lipzen A."/>
            <person name="Lutzoni F."/>
            <person name="Magnuson J."/>
            <person name="Mondo S."/>
            <person name="Nolan M."/>
            <person name="Ohm R."/>
            <person name="Pangilinan J."/>
            <person name="Park H.-J."/>
            <person name="Ramirez L."/>
            <person name="Alfaro M."/>
            <person name="Sun H."/>
            <person name="Tritt A."/>
            <person name="Yoshinaga Y."/>
            <person name="Zwiers L.-H."/>
            <person name="Turgeon B."/>
            <person name="Goodwin S."/>
            <person name="Spatafora J."/>
            <person name="Crous P."/>
            <person name="Grigoriev I."/>
        </authorList>
    </citation>
    <scope>NUCLEOTIDE SEQUENCE</scope>
    <source>
        <strain evidence="2">ATCC 74209</strain>
    </source>
</reference>
<evidence type="ECO:0000313" key="3">
    <source>
        <dbReference type="Proteomes" id="UP000799536"/>
    </source>
</evidence>
<feature type="compositionally biased region" description="Basic and acidic residues" evidence="1">
    <location>
        <begin position="16"/>
        <end position="28"/>
    </location>
</feature>
<dbReference type="AlphaFoldDB" id="A0A9P4JE96"/>
<evidence type="ECO:0008006" key="4">
    <source>
        <dbReference type="Google" id="ProtNLM"/>
    </source>
</evidence>
<protein>
    <recommendedName>
        <fullName evidence="4">BZIP domain-containing protein</fullName>
    </recommendedName>
</protein>
<comment type="caution">
    <text evidence="2">The sequence shown here is derived from an EMBL/GenBank/DDBJ whole genome shotgun (WGS) entry which is preliminary data.</text>
</comment>
<accession>A0A9P4JE96</accession>
<gene>
    <name evidence="2" type="ORF">GQ43DRAFT_458249</name>
</gene>
<feature type="region of interest" description="Disordered" evidence="1">
    <location>
        <begin position="1"/>
        <end position="37"/>
    </location>
</feature>
<dbReference type="PANTHER" id="PTHR42070">
    <property type="entry name" value="FILAMENT ASSOCIATED PROTEIN, PUTATIVE (AFU_ORTHOLOGUE AFUA_8G06630)-RELATED"/>
    <property type="match status" value="1"/>
</dbReference>
<dbReference type="PANTHER" id="PTHR42070:SF1">
    <property type="entry name" value="FILAMENT ASSOCIATED PROTEIN, PUTATIVE (AFU_ORTHOLOGUE AFUA_8G06630)-RELATED"/>
    <property type="match status" value="1"/>
</dbReference>
<evidence type="ECO:0000313" key="2">
    <source>
        <dbReference type="EMBL" id="KAF2197836.1"/>
    </source>
</evidence>
<name>A0A9P4JE96_9PLEO</name>